<accession>A0A0D3HQ56</accession>
<dbReference type="Gramene" id="OBART11G23320.1">
    <property type="protein sequence ID" value="OBART11G23320.1"/>
    <property type="gene ID" value="OBART11G23320"/>
</dbReference>
<reference evidence="3" key="2">
    <citation type="submission" date="2015-03" db="UniProtKB">
        <authorList>
            <consortium name="EnsemblPlants"/>
        </authorList>
    </citation>
    <scope>IDENTIFICATION</scope>
</reference>
<feature type="region of interest" description="Disordered" evidence="1">
    <location>
        <begin position="87"/>
        <end position="142"/>
    </location>
</feature>
<dbReference type="HOGENOM" id="CLU_1818784_0_0_1"/>
<evidence type="ECO:0000313" key="3">
    <source>
        <dbReference type="EnsemblPlants" id="OBART11G23320.1"/>
    </source>
</evidence>
<dbReference type="EnsemblPlants" id="OBART11G23320.1">
    <property type="protein sequence ID" value="OBART11G23320.1"/>
    <property type="gene ID" value="OBART11G23320"/>
</dbReference>
<sequence length="142" mass="15269">MDGPGATASAVGQTTASWRNWPDLLRNGGLGGRAASERRYGGVVEARMWACGRAPSIPLARRLHEIGPGRNGGVDGSSTALEDWKGERGVGKMSAPSPARALVECGGGDTRGGARRHMKAESSRGRKSRWMDRVKSRSRWRR</sequence>
<keyword evidence="4" id="KW-1185">Reference proteome</keyword>
<evidence type="ECO:0000313" key="4">
    <source>
        <dbReference type="Proteomes" id="UP000026960"/>
    </source>
</evidence>
<dbReference type="Proteomes" id="UP000026960">
    <property type="component" value="Chromosome 11"/>
</dbReference>
<name>A0A0D3HQ56_9ORYZ</name>
<organism evidence="3">
    <name type="scientific">Oryza barthii</name>
    <dbReference type="NCBI Taxonomy" id="65489"/>
    <lineage>
        <taxon>Eukaryota</taxon>
        <taxon>Viridiplantae</taxon>
        <taxon>Streptophyta</taxon>
        <taxon>Embryophyta</taxon>
        <taxon>Tracheophyta</taxon>
        <taxon>Spermatophyta</taxon>
        <taxon>Magnoliopsida</taxon>
        <taxon>Liliopsida</taxon>
        <taxon>Poales</taxon>
        <taxon>Poaceae</taxon>
        <taxon>BOP clade</taxon>
        <taxon>Oryzoideae</taxon>
        <taxon>Oryzeae</taxon>
        <taxon>Oryzinae</taxon>
        <taxon>Oryza</taxon>
    </lineage>
</organism>
<proteinExistence type="predicted"/>
<protein>
    <recommendedName>
        <fullName evidence="5">DUF834 domain-containing protein</fullName>
    </recommendedName>
</protein>
<evidence type="ECO:0000256" key="1">
    <source>
        <dbReference type="SAM" id="MobiDB-lite"/>
    </source>
</evidence>
<gene>
    <name evidence="2" type="primary">OBARTa0033D07.12</name>
</gene>
<evidence type="ECO:0008006" key="5">
    <source>
        <dbReference type="Google" id="ProtNLM"/>
    </source>
</evidence>
<dbReference type="PaxDb" id="65489-OBART11G23320.1"/>
<evidence type="ECO:0000313" key="2">
    <source>
        <dbReference type="EMBL" id="BBF89419.1"/>
    </source>
</evidence>
<reference evidence="2" key="3">
    <citation type="submission" date="2018-08" db="EMBL/GenBank/DDBJ databases">
        <title>Oryza barthii genomic DNA, chromosome 11, BAC clone:OBARTa0033D07.</title>
        <authorList>
            <person name="Wu J."/>
            <person name="Kanamori H."/>
        </authorList>
    </citation>
    <scope>NUCLEOTIDE SEQUENCE</scope>
    <source>
        <strain evidence="2">W1588</strain>
    </source>
</reference>
<dbReference type="EMBL" id="AP018858">
    <property type="protein sequence ID" value="BBF89419.1"/>
    <property type="molecule type" value="Genomic_DNA"/>
</dbReference>
<reference evidence="3" key="1">
    <citation type="journal article" date="2009" name="Rice">
        <title>De Novo Next Generation Sequencing of Plant Genomes.</title>
        <authorList>
            <person name="Rounsley S."/>
            <person name="Marri P.R."/>
            <person name="Yu Y."/>
            <person name="He R."/>
            <person name="Sisneros N."/>
            <person name="Goicoechea J.L."/>
            <person name="Lee S.J."/>
            <person name="Angelova A."/>
            <person name="Kudrna D."/>
            <person name="Luo M."/>
            <person name="Affourtit J."/>
            <person name="Desany B."/>
            <person name="Knight J."/>
            <person name="Niazi F."/>
            <person name="Egholm M."/>
            <person name="Wing R.A."/>
        </authorList>
    </citation>
    <scope>NUCLEOTIDE SEQUENCE [LARGE SCALE GENOMIC DNA]</scope>
    <source>
        <strain evidence="3">IRGC 105608</strain>
    </source>
</reference>
<feature type="compositionally biased region" description="Basic and acidic residues" evidence="1">
    <location>
        <begin position="119"/>
        <end position="135"/>
    </location>
</feature>
<dbReference type="AlphaFoldDB" id="A0A0D3HQ56"/>